<evidence type="ECO:0000313" key="1">
    <source>
        <dbReference type="EMBL" id="MDT3281736.1"/>
    </source>
</evidence>
<reference evidence="1 2" key="1">
    <citation type="submission" date="2023-07" db="EMBL/GenBank/DDBJ databases">
        <title>Novel Shewanella species isolated from Baltic Sea sediments.</title>
        <authorList>
            <person name="Martin-Rodriguez A.J."/>
        </authorList>
    </citation>
    <scope>NUCLEOTIDE SEQUENCE [LARGE SCALE GENOMIC DNA]</scope>
    <source>
        <strain evidence="1 2">SP2S1-2</strain>
    </source>
</reference>
<evidence type="ECO:0000313" key="2">
    <source>
        <dbReference type="Proteomes" id="UP001249505"/>
    </source>
</evidence>
<sequence>MIQWPKHSKIICLNTSGEIIAESKRSRLDLSDSLMLWRQEDNPLICSIEVSTKAERWKSWNTENVKMIENHIAYDLEFDAYKVKIERVSTPGKTLCTKPFIWNLEIAADYGDEEHEESTSARRYTGSRFKVARSDASVKSIQSKIEKVFGLPRGSVCLLTPENKKASPRSLIKKLRDKWKNG</sequence>
<dbReference type="EMBL" id="JAUOES010000019">
    <property type="protein sequence ID" value="MDT3281736.1"/>
    <property type="molecule type" value="Genomic_DNA"/>
</dbReference>
<gene>
    <name evidence="1" type="ORF">Q4Q50_15740</name>
</gene>
<accession>A0ABU3G292</accession>
<organism evidence="1 2">
    <name type="scientific">Shewanella scandinavica</name>
    <dbReference type="NCBI Taxonomy" id="3063538"/>
    <lineage>
        <taxon>Bacteria</taxon>
        <taxon>Pseudomonadati</taxon>
        <taxon>Pseudomonadota</taxon>
        <taxon>Gammaproteobacteria</taxon>
        <taxon>Alteromonadales</taxon>
        <taxon>Shewanellaceae</taxon>
        <taxon>Shewanella</taxon>
    </lineage>
</organism>
<name>A0ABU3G292_9GAMM</name>
<protein>
    <submittedName>
        <fullName evidence="1">Uncharacterized protein</fullName>
    </submittedName>
</protein>
<proteinExistence type="predicted"/>
<comment type="caution">
    <text evidence="1">The sequence shown here is derived from an EMBL/GenBank/DDBJ whole genome shotgun (WGS) entry which is preliminary data.</text>
</comment>
<dbReference type="RefSeq" id="WP_311900135.1">
    <property type="nucleotide sequence ID" value="NZ_JAUOES010000019.1"/>
</dbReference>
<dbReference type="Proteomes" id="UP001249505">
    <property type="component" value="Unassembled WGS sequence"/>
</dbReference>
<keyword evidence="2" id="KW-1185">Reference proteome</keyword>